<comment type="caution">
    <text evidence="2">The sequence shown here is derived from an EMBL/GenBank/DDBJ whole genome shotgun (WGS) entry which is preliminary data.</text>
</comment>
<gene>
    <name evidence="2" type="ORF">VIBNISOn1_450149</name>
</gene>
<dbReference type="Proteomes" id="UP000018211">
    <property type="component" value="Unassembled WGS sequence"/>
</dbReference>
<feature type="chain" id="PRO_5043348831" evidence="1">
    <location>
        <begin position="21"/>
        <end position="117"/>
    </location>
</feature>
<dbReference type="RefSeq" id="WP_022612748.1">
    <property type="nucleotide sequence ID" value="NZ_LK391965.1"/>
</dbReference>
<organism evidence="2 3">
    <name type="scientific">Vibrio nigripulchritudo SOn1</name>
    <dbReference type="NCBI Taxonomy" id="1238450"/>
    <lineage>
        <taxon>Bacteria</taxon>
        <taxon>Pseudomonadati</taxon>
        <taxon>Pseudomonadota</taxon>
        <taxon>Gammaproteobacteria</taxon>
        <taxon>Vibrionales</taxon>
        <taxon>Vibrionaceae</taxon>
        <taxon>Vibrio</taxon>
    </lineage>
</organism>
<reference evidence="2 3" key="1">
    <citation type="journal article" date="2013" name="ISME J.">
        <title>Comparative genomics of pathogenic lineages of Vibrio nigripulchritudo identifies virulence-associated traits.</title>
        <authorList>
            <person name="Goudenege D."/>
            <person name="Labreuche Y."/>
            <person name="Krin E."/>
            <person name="Ansquer D."/>
            <person name="Mangenot S."/>
            <person name="Calteau A."/>
            <person name="Medigue C."/>
            <person name="Mazel D."/>
            <person name="Polz M.F."/>
            <person name="Le Roux F."/>
        </authorList>
    </citation>
    <scope>NUCLEOTIDE SEQUENCE [LARGE SCALE GENOMIC DNA]</scope>
    <source>
        <strain evidence="2 3">SOn1</strain>
    </source>
</reference>
<protein>
    <submittedName>
        <fullName evidence="2">Uncharacterized protein</fullName>
    </submittedName>
</protein>
<name>A0AAV2VUV3_9VIBR</name>
<proteinExistence type="predicted"/>
<evidence type="ECO:0000313" key="3">
    <source>
        <dbReference type="Proteomes" id="UP000018211"/>
    </source>
</evidence>
<keyword evidence="1" id="KW-0732">Signal</keyword>
<sequence>MMKKVVFTLIGLLFINGVAAAERFSNRTIVGAGVYYSGSKSILFIDINGDKSAMTGCATTKRFAIDSTTPNFKEMVTVAMTAYATGENSVTLAVKSTCNHWSNSQDLVGIKIGKMPF</sequence>
<evidence type="ECO:0000313" key="2">
    <source>
        <dbReference type="EMBL" id="CCO48184.1"/>
    </source>
</evidence>
<feature type="signal peptide" evidence="1">
    <location>
        <begin position="1"/>
        <end position="20"/>
    </location>
</feature>
<dbReference type="EMBL" id="CAOF01000137">
    <property type="protein sequence ID" value="CCO48184.1"/>
    <property type="molecule type" value="Genomic_DNA"/>
</dbReference>
<accession>A0AAV2VUV3</accession>
<evidence type="ECO:0000256" key="1">
    <source>
        <dbReference type="SAM" id="SignalP"/>
    </source>
</evidence>
<dbReference type="AlphaFoldDB" id="A0AAV2VUV3"/>